<sequence>MVKLSTFVLFSTFLFALKVHAQSLQRSVVASAGETLQAANISLTFVVGEPVSGLFLDNIAHKYLTVGFSQPDTELKQLVALYPEKPIVVYPNPTKTGIIKVAFNDMPETDYLLEVIDASGQVLQSSEVSYLKSSFLYVPLDISAYNRGVYFVRLKNGQTVAGQVKLIRN</sequence>
<dbReference type="Proteomes" id="UP001597118">
    <property type="component" value="Unassembled WGS sequence"/>
</dbReference>
<protein>
    <submittedName>
        <fullName evidence="3">T9SS type A sorting domain-containing protein</fullName>
    </submittedName>
</protein>
<reference evidence="4" key="1">
    <citation type="journal article" date="2019" name="Int. J. Syst. Evol. Microbiol.">
        <title>The Global Catalogue of Microorganisms (GCM) 10K type strain sequencing project: providing services to taxonomists for standard genome sequencing and annotation.</title>
        <authorList>
            <consortium name="The Broad Institute Genomics Platform"/>
            <consortium name="The Broad Institute Genome Sequencing Center for Infectious Disease"/>
            <person name="Wu L."/>
            <person name="Ma J."/>
        </authorList>
    </citation>
    <scope>NUCLEOTIDE SEQUENCE [LARGE SCALE GENOMIC DNA]</scope>
    <source>
        <strain evidence="4">CCUG 53762</strain>
    </source>
</reference>
<evidence type="ECO:0000256" key="1">
    <source>
        <dbReference type="SAM" id="SignalP"/>
    </source>
</evidence>
<comment type="caution">
    <text evidence="3">The sequence shown here is derived from an EMBL/GenBank/DDBJ whole genome shotgun (WGS) entry which is preliminary data.</text>
</comment>
<keyword evidence="4" id="KW-1185">Reference proteome</keyword>
<dbReference type="EMBL" id="JBHUDG010000015">
    <property type="protein sequence ID" value="MFD1630245.1"/>
    <property type="molecule type" value="Genomic_DNA"/>
</dbReference>
<feature type="chain" id="PRO_5046597489" evidence="1">
    <location>
        <begin position="22"/>
        <end position="169"/>
    </location>
</feature>
<dbReference type="NCBIfam" id="TIGR04183">
    <property type="entry name" value="Por_Secre_tail"/>
    <property type="match status" value="1"/>
</dbReference>
<gene>
    <name evidence="3" type="ORF">ACFSAH_10175</name>
</gene>
<accession>A0ABW4IDJ1</accession>
<evidence type="ECO:0000313" key="4">
    <source>
        <dbReference type="Proteomes" id="UP001597118"/>
    </source>
</evidence>
<evidence type="ECO:0000259" key="2">
    <source>
        <dbReference type="Pfam" id="PF18962"/>
    </source>
</evidence>
<feature type="domain" description="Secretion system C-terminal sorting" evidence="2">
    <location>
        <begin position="89"/>
        <end position="161"/>
    </location>
</feature>
<evidence type="ECO:0000313" key="3">
    <source>
        <dbReference type="EMBL" id="MFD1630245.1"/>
    </source>
</evidence>
<name>A0ABW4IDJ1_9SPHI</name>
<proteinExistence type="predicted"/>
<keyword evidence="1" id="KW-0732">Signal</keyword>
<dbReference type="RefSeq" id="WP_379662621.1">
    <property type="nucleotide sequence ID" value="NZ_JBHUDG010000015.1"/>
</dbReference>
<organism evidence="3 4">
    <name type="scientific">Pseudopedobacter beijingensis</name>
    <dbReference type="NCBI Taxonomy" id="1207056"/>
    <lineage>
        <taxon>Bacteria</taxon>
        <taxon>Pseudomonadati</taxon>
        <taxon>Bacteroidota</taxon>
        <taxon>Sphingobacteriia</taxon>
        <taxon>Sphingobacteriales</taxon>
        <taxon>Sphingobacteriaceae</taxon>
        <taxon>Pseudopedobacter</taxon>
    </lineage>
</organism>
<dbReference type="Pfam" id="PF18962">
    <property type="entry name" value="Por_Secre_tail"/>
    <property type="match status" value="1"/>
</dbReference>
<feature type="signal peptide" evidence="1">
    <location>
        <begin position="1"/>
        <end position="21"/>
    </location>
</feature>
<dbReference type="InterPro" id="IPR026444">
    <property type="entry name" value="Secre_tail"/>
</dbReference>